<dbReference type="OrthoDB" id="9778690at2"/>
<proteinExistence type="predicted"/>
<evidence type="ECO:0000313" key="1">
    <source>
        <dbReference type="EMBL" id="ATQ74674.1"/>
    </source>
</evidence>
<dbReference type="AlphaFoldDB" id="A0A2D2DI71"/>
<evidence type="ECO:0000313" key="2">
    <source>
        <dbReference type="Proteomes" id="UP000229897"/>
    </source>
</evidence>
<dbReference type="EMBL" id="CP024608">
    <property type="protein sequence ID" value="ATQ74674.1"/>
    <property type="molecule type" value="Genomic_DNA"/>
</dbReference>
<organism evidence="1 2">
    <name type="scientific">Massilia violaceinigra</name>
    <dbReference type="NCBI Taxonomy" id="2045208"/>
    <lineage>
        <taxon>Bacteria</taxon>
        <taxon>Pseudomonadati</taxon>
        <taxon>Pseudomonadota</taxon>
        <taxon>Betaproteobacteria</taxon>
        <taxon>Burkholderiales</taxon>
        <taxon>Oxalobacteraceae</taxon>
        <taxon>Telluria group</taxon>
        <taxon>Massilia</taxon>
    </lineage>
</organism>
<dbReference type="Proteomes" id="UP000229897">
    <property type="component" value="Chromosome"/>
</dbReference>
<sequence>MISIGSDDLRRIQYFIFAVQRLNGIADVLSTWMANGTMTAWDGTPARFADCEATAMVYFDARAGQEELRRDYLAALRAARQIDQTLAAFLAGGAQGDLNALLEQASAALNQFAGMIERLPDYPGAEMDAPAFRTEARHCLSLRQAA</sequence>
<accession>A0A2D2DI71</accession>
<gene>
    <name evidence="1" type="ORF">CR152_09160</name>
</gene>
<dbReference type="KEGG" id="mass:CR152_09160"/>
<dbReference type="RefSeq" id="WP_099874649.1">
    <property type="nucleotide sequence ID" value="NZ_CP024608.1"/>
</dbReference>
<keyword evidence="2" id="KW-1185">Reference proteome</keyword>
<protein>
    <submittedName>
        <fullName evidence="1">Uncharacterized protein</fullName>
    </submittedName>
</protein>
<reference evidence="1" key="1">
    <citation type="submission" date="2017-10" db="EMBL/GenBank/DDBJ databases">
        <title>Massilia psychrophilum sp. nov., a novel purple-pigmented bacterium isolated from Tianshan glacier, Xinjiang Municipality, China.</title>
        <authorList>
            <person name="Wang H."/>
        </authorList>
    </citation>
    <scope>NUCLEOTIDE SEQUENCE [LARGE SCALE GENOMIC DNA]</scope>
    <source>
        <strain evidence="1">B2</strain>
    </source>
</reference>
<name>A0A2D2DI71_9BURK</name>